<accession>A0A5C5VEZ0</accession>
<dbReference type="EMBL" id="SIHJ01000001">
    <property type="protein sequence ID" value="TWT36469.1"/>
    <property type="molecule type" value="Genomic_DNA"/>
</dbReference>
<dbReference type="NCBIfam" id="TIGR02532">
    <property type="entry name" value="IV_pilin_GFxxxE"/>
    <property type="match status" value="1"/>
</dbReference>
<dbReference type="InterPro" id="IPR011453">
    <property type="entry name" value="DUF1559"/>
</dbReference>
<keyword evidence="1" id="KW-0472">Membrane</keyword>
<dbReference type="PROSITE" id="PS00409">
    <property type="entry name" value="PROKAR_NTER_METHYL"/>
    <property type="match status" value="1"/>
</dbReference>
<proteinExistence type="predicted"/>
<dbReference type="RefSeq" id="WP_146565868.1">
    <property type="nucleotide sequence ID" value="NZ_SIHJ01000001.1"/>
</dbReference>
<dbReference type="Proteomes" id="UP000316714">
    <property type="component" value="Unassembled WGS sequence"/>
</dbReference>
<dbReference type="NCBIfam" id="TIGR04294">
    <property type="entry name" value="pre_pil_HX9DG"/>
    <property type="match status" value="1"/>
</dbReference>
<dbReference type="InterPro" id="IPR027558">
    <property type="entry name" value="Pre_pil_HX9DG_C"/>
</dbReference>
<feature type="transmembrane region" description="Helical" evidence="1">
    <location>
        <begin position="12"/>
        <end position="36"/>
    </location>
</feature>
<keyword evidence="1" id="KW-0812">Transmembrane</keyword>
<sequence length="324" mass="34538">MPGAESRVRSTGFTLVELLVVIAIIGVLIALLLPAVQSAREAARRSQCLNQIRQVGFACQLHSDTYGRFPSAADESGYSHLAQILPFHEELAVSGLLDFNPELGPSLDAPWDNKDDPNIVAAYATPIDAFKCPSNPEYEPTNLGVSGVTSIEDSALRGHYGAVMGCKFACSGSSSEDSLCPVDPVLGCSTGGTASGGVMYVMSKTKFRHITDGTSKTAVLGELAGDIGSARTWMAGVADPTDGSGWVYSGKNVFWPMKYATRQRASDEPKLRIRENDLSFNSAHPGGVHFSFADGSARLINESIEENAYYAMASRSGEEVLAEE</sequence>
<name>A0A5C5VEZ0_9BACT</name>
<evidence type="ECO:0000256" key="1">
    <source>
        <dbReference type="SAM" id="Phobius"/>
    </source>
</evidence>
<reference evidence="3 4" key="1">
    <citation type="submission" date="2019-02" db="EMBL/GenBank/DDBJ databases">
        <title>Deep-cultivation of Planctomycetes and their phenomic and genomic characterization uncovers novel biology.</title>
        <authorList>
            <person name="Wiegand S."/>
            <person name="Jogler M."/>
            <person name="Boedeker C."/>
            <person name="Pinto D."/>
            <person name="Vollmers J."/>
            <person name="Rivas-Marin E."/>
            <person name="Kohn T."/>
            <person name="Peeters S.H."/>
            <person name="Heuer A."/>
            <person name="Rast P."/>
            <person name="Oberbeckmann S."/>
            <person name="Bunk B."/>
            <person name="Jeske O."/>
            <person name="Meyerdierks A."/>
            <person name="Storesund J.E."/>
            <person name="Kallscheuer N."/>
            <person name="Luecker S."/>
            <person name="Lage O.M."/>
            <person name="Pohl T."/>
            <person name="Merkel B.J."/>
            <person name="Hornburger P."/>
            <person name="Mueller R.-W."/>
            <person name="Bruemmer F."/>
            <person name="Labrenz M."/>
            <person name="Spormann A.M."/>
            <person name="Op Den Camp H."/>
            <person name="Overmann J."/>
            <person name="Amann R."/>
            <person name="Jetten M.S.M."/>
            <person name="Mascher T."/>
            <person name="Medema M.H."/>
            <person name="Devos D.P."/>
            <person name="Kaster A.-K."/>
            <person name="Ovreas L."/>
            <person name="Rohde M."/>
            <person name="Galperin M.Y."/>
            <person name="Jogler C."/>
        </authorList>
    </citation>
    <scope>NUCLEOTIDE SEQUENCE [LARGE SCALE GENOMIC DNA]</scope>
    <source>
        <strain evidence="3 4">KOR34</strain>
    </source>
</reference>
<evidence type="ECO:0000313" key="4">
    <source>
        <dbReference type="Proteomes" id="UP000316714"/>
    </source>
</evidence>
<evidence type="ECO:0000313" key="3">
    <source>
        <dbReference type="EMBL" id="TWT36469.1"/>
    </source>
</evidence>
<dbReference type="PANTHER" id="PTHR30093">
    <property type="entry name" value="GENERAL SECRETION PATHWAY PROTEIN G"/>
    <property type="match status" value="1"/>
</dbReference>
<keyword evidence="1" id="KW-1133">Transmembrane helix</keyword>
<keyword evidence="4" id="KW-1185">Reference proteome</keyword>
<dbReference type="SUPFAM" id="SSF54523">
    <property type="entry name" value="Pili subunits"/>
    <property type="match status" value="1"/>
</dbReference>
<dbReference type="OrthoDB" id="255848at2"/>
<dbReference type="InterPro" id="IPR012902">
    <property type="entry name" value="N_methyl_site"/>
</dbReference>
<dbReference type="AlphaFoldDB" id="A0A5C5VEZ0"/>
<gene>
    <name evidence="3" type="ORF">KOR34_13750</name>
</gene>
<dbReference type="Pfam" id="PF07963">
    <property type="entry name" value="N_methyl"/>
    <property type="match status" value="1"/>
</dbReference>
<organism evidence="3 4">
    <name type="scientific">Posidoniimonas corsicana</name>
    <dbReference type="NCBI Taxonomy" id="1938618"/>
    <lineage>
        <taxon>Bacteria</taxon>
        <taxon>Pseudomonadati</taxon>
        <taxon>Planctomycetota</taxon>
        <taxon>Planctomycetia</taxon>
        <taxon>Pirellulales</taxon>
        <taxon>Lacipirellulaceae</taxon>
        <taxon>Posidoniimonas</taxon>
    </lineage>
</organism>
<protein>
    <recommendedName>
        <fullName evidence="2">DUF1559 domain-containing protein</fullName>
    </recommendedName>
</protein>
<dbReference type="InterPro" id="IPR045584">
    <property type="entry name" value="Pilin-like"/>
</dbReference>
<dbReference type="Gene3D" id="3.30.700.10">
    <property type="entry name" value="Glycoprotein, Type 4 Pilin"/>
    <property type="match status" value="1"/>
</dbReference>
<dbReference type="PANTHER" id="PTHR30093:SF2">
    <property type="entry name" value="TYPE II SECRETION SYSTEM PROTEIN H"/>
    <property type="match status" value="1"/>
</dbReference>
<evidence type="ECO:0000259" key="2">
    <source>
        <dbReference type="Pfam" id="PF07596"/>
    </source>
</evidence>
<comment type="caution">
    <text evidence="3">The sequence shown here is derived from an EMBL/GenBank/DDBJ whole genome shotgun (WGS) entry which is preliminary data.</text>
</comment>
<dbReference type="Pfam" id="PF07596">
    <property type="entry name" value="SBP_bac_10"/>
    <property type="match status" value="1"/>
</dbReference>
<feature type="domain" description="DUF1559" evidence="2">
    <location>
        <begin position="37"/>
        <end position="306"/>
    </location>
</feature>